<proteinExistence type="predicted"/>
<dbReference type="PANTHER" id="PTHR43289:SF6">
    <property type="entry name" value="SERINE_THREONINE-PROTEIN KINASE NEKL-3"/>
    <property type="match status" value="1"/>
</dbReference>
<evidence type="ECO:0000313" key="11">
    <source>
        <dbReference type="EMBL" id="TQJ18955.1"/>
    </source>
</evidence>
<feature type="compositionally biased region" description="Polar residues" evidence="8">
    <location>
        <begin position="431"/>
        <end position="442"/>
    </location>
</feature>
<feature type="domain" description="Protein kinase" evidence="10">
    <location>
        <begin position="16"/>
        <end position="365"/>
    </location>
</feature>
<evidence type="ECO:0000256" key="8">
    <source>
        <dbReference type="SAM" id="MobiDB-lite"/>
    </source>
</evidence>
<keyword evidence="4" id="KW-0547">Nucleotide-binding</keyword>
<keyword evidence="6" id="KW-0067">ATP-binding</keyword>
<feature type="region of interest" description="Disordered" evidence="8">
    <location>
        <begin position="376"/>
        <end position="443"/>
    </location>
</feature>
<dbReference type="Gene3D" id="1.10.510.10">
    <property type="entry name" value="Transferase(Phosphotransferase) domain 1"/>
    <property type="match status" value="1"/>
</dbReference>
<dbReference type="CDD" id="cd13973">
    <property type="entry name" value="PK_MviN-like"/>
    <property type="match status" value="1"/>
</dbReference>
<dbReference type="InterPro" id="IPR011009">
    <property type="entry name" value="Kinase-like_dom_sf"/>
</dbReference>
<dbReference type="AlphaFoldDB" id="A0A542EUE9"/>
<dbReference type="Proteomes" id="UP000316298">
    <property type="component" value="Unassembled WGS sequence"/>
</dbReference>
<organism evidence="11 12">
    <name type="scientific">Kribbella jejuensis</name>
    <dbReference type="NCBI Taxonomy" id="236068"/>
    <lineage>
        <taxon>Bacteria</taxon>
        <taxon>Bacillati</taxon>
        <taxon>Actinomycetota</taxon>
        <taxon>Actinomycetes</taxon>
        <taxon>Propionibacteriales</taxon>
        <taxon>Kribbellaceae</taxon>
        <taxon>Kribbella</taxon>
    </lineage>
</organism>
<comment type="caution">
    <text evidence="11">The sequence shown here is derived from an EMBL/GenBank/DDBJ whole genome shotgun (WGS) entry which is preliminary data.</text>
</comment>
<reference evidence="11 12" key="1">
    <citation type="submission" date="2019-06" db="EMBL/GenBank/DDBJ databases">
        <title>Sequencing the genomes of 1000 actinobacteria strains.</title>
        <authorList>
            <person name="Klenk H.-P."/>
        </authorList>
    </citation>
    <scope>NUCLEOTIDE SEQUENCE [LARGE SCALE GENOMIC DNA]</scope>
    <source>
        <strain evidence="11 12">DSM 17305</strain>
    </source>
</reference>
<evidence type="ECO:0000256" key="5">
    <source>
        <dbReference type="ARBA" id="ARBA00022777"/>
    </source>
</evidence>
<dbReference type="PANTHER" id="PTHR43289">
    <property type="entry name" value="MITOGEN-ACTIVATED PROTEIN KINASE KINASE KINASE 20-RELATED"/>
    <property type="match status" value="1"/>
</dbReference>
<dbReference type="InterPro" id="IPR008979">
    <property type="entry name" value="Galactose-bd-like_sf"/>
</dbReference>
<evidence type="ECO:0000256" key="7">
    <source>
        <dbReference type="ARBA" id="ARBA00023170"/>
    </source>
</evidence>
<feature type="transmembrane region" description="Helical" evidence="9">
    <location>
        <begin position="342"/>
        <end position="366"/>
    </location>
</feature>
<sequence>MSNQTVSPGALLAGRYRIAELLAEIDGARVWRAVDEVLSRAVVVDVLPVGDPRTNLLFDAARQAAAANDPRFLRVLDCDMHDGVTYCVREWAGGRTLERMLGSGPLTGQQAGWLAREVSEALENLHRTGYAHGAISPATVVVTDAGAIKVVGVATEAALRSSGAGSPEEDVHALGELLFASLTGRWPGPAPAWGLQPAPVEHGRLLSPRQVRAGVPRSLDDISDRLLGDPPRHHAPPITSAAGLSAALSGVVGSSHEPPNQMDETVQVASQNGSIDDATQVVPQPPPPALDPQSAYGSESNGYRPPQPAYEPAGDTRPIRRQPSPPNGNGRRRDEPKPKGSWGGRILILLAILALLSVIAMAQFLLKGAMNKDQGNGANNGGSQTSAPPQTSTTPSSTGGKATIASAKDFDPDGDQVEHPKDVKNTYDGDPSTTWKTQSYRNKPNLGGLKPGVGIYYNLGAKTTVSSVAVALVGDDTSLQILIPDGDTTKPPSSIDGWKPLATKEDQPEGTVNVTLPAGTQTQYVLVWLTKLPKVSDGYQGTISEVTIQK</sequence>
<dbReference type="GO" id="GO:0005524">
    <property type="term" value="F:ATP binding"/>
    <property type="evidence" value="ECO:0007669"/>
    <property type="project" value="UniProtKB-KW"/>
</dbReference>
<evidence type="ECO:0000256" key="2">
    <source>
        <dbReference type="ARBA" id="ARBA00022527"/>
    </source>
</evidence>
<name>A0A542EUE9_9ACTN</name>
<keyword evidence="12" id="KW-1185">Reference proteome</keyword>
<evidence type="ECO:0000256" key="3">
    <source>
        <dbReference type="ARBA" id="ARBA00022679"/>
    </source>
</evidence>
<accession>A0A542EUE9</accession>
<dbReference type="SUPFAM" id="SSF49785">
    <property type="entry name" value="Galactose-binding domain-like"/>
    <property type="match status" value="1"/>
</dbReference>
<feature type="region of interest" description="Disordered" evidence="8">
    <location>
        <begin position="277"/>
        <end position="342"/>
    </location>
</feature>
<keyword evidence="9" id="KW-0472">Membrane</keyword>
<keyword evidence="9" id="KW-0812">Transmembrane</keyword>
<keyword evidence="3" id="KW-0808">Transferase</keyword>
<evidence type="ECO:0000256" key="9">
    <source>
        <dbReference type="SAM" id="Phobius"/>
    </source>
</evidence>
<feature type="compositionally biased region" description="Low complexity" evidence="8">
    <location>
        <begin position="382"/>
        <end position="400"/>
    </location>
</feature>
<keyword evidence="2 11" id="KW-0723">Serine/threonine-protein kinase</keyword>
<evidence type="ECO:0000259" key="10">
    <source>
        <dbReference type="SMART" id="SM00220"/>
    </source>
</evidence>
<gene>
    <name evidence="11" type="ORF">FB475_3109</name>
</gene>
<keyword evidence="7" id="KW-0675">Receptor</keyword>
<keyword evidence="9" id="KW-1133">Transmembrane helix</keyword>
<dbReference type="SMART" id="SM00220">
    <property type="entry name" value="S_TKc"/>
    <property type="match status" value="1"/>
</dbReference>
<dbReference type="InterPro" id="IPR000719">
    <property type="entry name" value="Prot_kinase_dom"/>
</dbReference>
<evidence type="ECO:0000256" key="1">
    <source>
        <dbReference type="ARBA" id="ARBA00012513"/>
    </source>
</evidence>
<dbReference type="SUPFAM" id="SSF56112">
    <property type="entry name" value="Protein kinase-like (PK-like)"/>
    <property type="match status" value="1"/>
</dbReference>
<dbReference type="OrthoDB" id="9786339at2"/>
<dbReference type="Gene3D" id="2.60.120.260">
    <property type="entry name" value="Galactose-binding domain-like"/>
    <property type="match status" value="1"/>
</dbReference>
<dbReference type="Gene3D" id="3.30.200.20">
    <property type="entry name" value="Phosphorylase Kinase, domain 1"/>
    <property type="match status" value="1"/>
</dbReference>
<feature type="compositionally biased region" description="Basic and acidic residues" evidence="8">
    <location>
        <begin position="408"/>
        <end position="427"/>
    </location>
</feature>
<evidence type="ECO:0000256" key="6">
    <source>
        <dbReference type="ARBA" id="ARBA00022840"/>
    </source>
</evidence>
<dbReference type="EMBL" id="VFMM01000001">
    <property type="protein sequence ID" value="TQJ18955.1"/>
    <property type="molecule type" value="Genomic_DNA"/>
</dbReference>
<evidence type="ECO:0000313" key="12">
    <source>
        <dbReference type="Proteomes" id="UP000316298"/>
    </source>
</evidence>
<dbReference type="GO" id="GO:0004674">
    <property type="term" value="F:protein serine/threonine kinase activity"/>
    <property type="evidence" value="ECO:0007669"/>
    <property type="project" value="UniProtKB-KW"/>
</dbReference>
<evidence type="ECO:0000256" key="4">
    <source>
        <dbReference type="ARBA" id="ARBA00022741"/>
    </source>
</evidence>
<dbReference type="EC" id="2.7.11.1" evidence="1"/>
<dbReference type="RefSeq" id="WP_141856601.1">
    <property type="nucleotide sequence ID" value="NZ_BAAAKA010000002.1"/>
</dbReference>
<keyword evidence="5 11" id="KW-0418">Kinase</keyword>
<protein>
    <recommendedName>
        <fullName evidence="1">non-specific serine/threonine protein kinase</fullName>
        <ecNumber evidence="1">2.7.11.1</ecNumber>
    </recommendedName>
</protein>